<comment type="subcellular location">
    <subcellularLocation>
        <location evidence="1">Cell inner membrane</location>
    </subcellularLocation>
</comment>
<evidence type="ECO:0000256" key="5">
    <source>
        <dbReference type="ARBA" id="ARBA00023136"/>
    </source>
</evidence>
<dbReference type="AlphaFoldDB" id="A0A917YJN7"/>
<proteinExistence type="predicted"/>
<keyword evidence="6 7" id="KW-0012">Acyltransferase</keyword>
<dbReference type="Proteomes" id="UP000598196">
    <property type="component" value="Unassembled WGS sequence"/>
</dbReference>
<keyword evidence="8" id="KW-1185">Reference proteome</keyword>
<accession>A0A917YJN7</accession>
<keyword evidence="2" id="KW-1003">Cell membrane</keyword>
<gene>
    <name evidence="7" type="ORF">GCM10010991_06220</name>
</gene>
<dbReference type="GO" id="GO:0009247">
    <property type="term" value="P:glycolipid biosynthetic process"/>
    <property type="evidence" value="ECO:0007669"/>
    <property type="project" value="UniProtKB-ARBA"/>
</dbReference>
<evidence type="ECO:0000313" key="7">
    <source>
        <dbReference type="EMBL" id="GGO25969.1"/>
    </source>
</evidence>
<sequence length="293" mass="33228">MAKTPEKPPFRLDHWIQNLVLVGLIRALLLLPYTWRVPLCGWIMSRVIAPVAGYSRRIRDNLALIFPEMPEAEVRRMMRAVPDNVGRTIIEMYSGEEFLERARRAPIRGPGLEALEEAKAQNRPVVLVTGHFGSYDASRAALKARGFKIGGLYRPMTNRYFNEHYVQAMASIGSPLFARGRQGMAGMVRFLREGGMLGIVQDQHMNLGATLTFFGHPAKTALSASELALKYDALLIPSYATRRENGLDFDVLVDAPIPHTTAEEMSQALNDHLEAHVREHLDQWFWIHKRWKV</sequence>
<evidence type="ECO:0000256" key="3">
    <source>
        <dbReference type="ARBA" id="ARBA00022519"/>
    </source>
</evidence>
<evidence type="ECO:0000256" key="2">
    <source>
        <dbReference type="ARBA" id="ARBA00022475"/>
    </source>
</evidence>
<name>A0A917YJN7_9RHOB</name>
<dbReference type="GO" id="GO:0016746">
    <property type="term" value="F:acyltransferase activity"/>
    <property type="evidence" value="ECO:0007669"/>
    <property type="project" value="UniProtKB-KW"/>
</dbReference>
<dbReference type="OrthoDB" id="9801955at2"/>
<dbReference type="RefSeq" id="WP_146285599.1">
    <property type="nucleotide sequence ID" value="NZ_BMLP01000001.1"/>
</dbReference>
<keyword evidence="3" id="KW-0997">Cell inner membrane</keyword>
<evidence type="ECO:0000256" key="1">
    <source>
        <dbReference type="ARBA" id="ARBA00004533"/>
    </source>
</evidence>
<reference evidence="7 8" key="1">
    <citation type="journal article" date="2014" name="Int. J. Syst. Evol. Microbiol.">
        <title>Complete genome sequence of Corynebacterium casei LMG S-19264T (=DSM 44701T), isolated from a smear-ripened cheese.</title>
        <authorList>
            <consortium name="US DOE Joint Genome Institute (JGI-PGF)"/>
            <person name="Walter F."/>
            <person name="Albersmeier A."/>
            <person name="Kalinowski J."/>
            <person name="Ruckert C."/>
        </authorList>
    </citation>
    <scope>NUCLEOTIDE SEQUENCE [LARGE SCALE GENOMIC DNA]</scope>
    <source>
        <strain evidence="7 8">CGMCC 1.7029</strain>
    </source>
</reference>
<evidence type="ECO:0000256" key="4">
    <source>
        <dbReference type="ARBA" id="ARBA00022679"/>
    </source>
</evidence>
<keyword evidence="5" id="KW-0472">Membrane</keyword>
<keyword evidence="4" id="KW-0808">Transferase</keyword>
<dbReference type="EMBL" id="BMLP01000001">
    <property type="protein sequence ID" value="GGO25969.1"/>
    <property type="molecule type" value="Genomic_DNA"/>
</dbReference>
<dbReference type="Pfam" id="PF03279">
    <property type="entry name" value="Lip_A_acyltrans"/>
    <property type="match status" value="1"/>
</dbReference>
<organism evidence="7 8">
    <name type="scientific">Gemmobacter aquaticus</name>
    <dbReference type="NCBI Taxonomy" id="490185"/>
    <lineage>
        <taxon>Bacteria</taxon>
        <taxon>Pseudomonadati</taxon>
        <taxon>Pseudomonadota</taxon>
        <taxon>Alphaproteobacteria</taxon>
        <taxon>Rhodobacterales</taxon>
        <taxon>Paracoccaceae</taxon>
        <taxon>Gemmobacter</taxon>
    </lineage>
</organism>
<dbReference type="CDD" id="cd07984">
    <property type="entry name" value="LPLAT_LABLAT-like"/>
    <property type="match status" value="1"/>
</dbReference>
<dbReference type="PANTHER" id="PTHR30606:SF10">
    <property type="entry name" value="PHOSPHATIDYLINOSITOL MANNOSIDE ACYLTRANSFERASE"/>
    <property type="match status" value="1"/>
</dbReference>
<dbReference type="InterPro" id="IPR004960">
    <property type="entry name" value="LipA_acyltrans"/>
</dbReference>
<protein>
    <submittedName>
        <fullName evidence="7">Lauroyl acyltransferase</fullName>
    </submittedName>
</protein>
<dbReference type="PANTHER" id="PTHR30606">
    <property type="entry name" value="LIPID A BIOSYNTHESIS LAUROYL ACYLTRANSFERASE"/>
    <property type="match status" value="1"/>
</dbReference>
<evidence type="ECO:0000313" key="8">
    <source>
        <dbReference type="Proteomes" id="UP000598196"/>
    </source>
</evidence>
<comment type="caution">
    <text evidence="7">The sequence shown here is derived from an EMBL/GenBank/DDBJ whole genome shotgun (WGS) entry which is preliminary data.</text>
</comment>
<evidence type="ECO:0000256" key="6">
    <source>
        <dbReference type="ARBA" id="ARBA00023315"/>
    </source>
</evidence>
<dbReference type="GO" id="GO:0005886">
    <property type="term" value="C:plasma membrane"/>
    <property type="evidence" value="ECO:0007669"/>
    <property type="project" value="UniProtKB-SubCell"/>
</dbReference>